<dbReference type="RefSeq" id="WP_222862880.1">
    <property type="nucleotide sequence ID" value="NZ_VNIB01000012.1"/>
</dbReference>
<accession>A0A5D3WI51</accession>
<reference evidence="1 2" key="1">
    <citation type="submission" date="2019-07" db="EMBL/GenBank/DDBJ databases">
        <title>Genomic Encyclopedia of Type Strains, Phase IV (KMG-IV): sequencing the most valuable type-strain genomes for metagenomic binning, comparative biology and taxonomic classification.</title>
        <authorList>
            <person name="Goeker M."/>
        </authorList>
    </citation>
    <scope>NUCLEOTIDE SEQUENCE [LARGE SCALE GENOMIC DNA]</scope>
    <source>
        <strain evidence="1 2">SS015</strain>
    </source>
</reference>
<evidence type="ECO:0000313" key="2">
    <source>
        <dbReference type="Proteomes" id="UP000324159"/>
    </source>
</evidence>
<dbReference type="EMBL" id="VNIB01000012">
    <property type="protein sequence ID" value="TYO96758.1"/>
    <property type="molecule type" value="Genomic_DNA"/>
</dbReference>
<sequence>MSVKVKINNRVFTLSWDEFEKLILRKAPKAPVEILSMG</sequence>
<dbReference type="AlphaFoldDB" id="A0A5D3WI51"/>
<name>A0A5D3WI51_9BACT</name>
<comment type="caution">
    <text evidence="1">The sequence shown here is derived from an EMBL/GenBank/DDBJ whole genome shotgun (WGS) entry which is preliminary data.</text>
</comment>
<gene>
    <name evidence="1" type="ORF">EDC39_11246</name>
</gene>
<evidence type="ECO:0000313" key="1">
    <source>
        <dbReference type="EMBL" id="TYO96758.1"/>
    </source>
</evidence>
<organism evidence="1 2">
    <name type="scientific">Geothermobacter ehrlichii</name>
    <dbReference type="NCBI Taxonomy" id="213224"/>
    <lineage>
        <taxon>Bacteria</taxon>
        <taxon>Pseudomonadati</taxon>
        <taxon>Thermodesulfobacteriota</taxon>
        <taxon>Desulfuromonadia</taxon>
        <taxon>Desulfuromonadales</taxon>
        <taxon>Geothermobacteraceae</taxon>
        <taxon>Geothermobacter</taxon>
    </lineage>
</organism>
<keyword evidence="2" id="KW-1185">Reference proteome</keyword>
<protein>
    <submittedName>
        <fullName evidence="1">Uncharacterized protein</fullName>
    </submittedName>
</protein>
<dbReference type="Proteomes" id="UP000324159">
    <property type="component" value="Unassembled WGS sequence"/>
</dbReference>
<proteinExistence type="predicted"/>